<organism evidence="8 9">
    <name type="scientific">Schizothecium vesticola</name>
    <dbReference type="NCBI Taxonomy" id="314040"/>
    <lineage>
        <taxon>Eukaryota</taxon>
        <taxon>Fungi</taxon>
        <taxon>Dikarya</taxon>
        <taxon>Ascomycota</taxon>
        <taxon>Pezizomycotina</taxon>
        <taxon>Sordariomycetes</taxon>
        <taxon>Sordariomycetidae</taxon>
        <taxon>Sordariales</taxon>
        <taxon>Schizotheciaceae</taxon>
        <taxon>Schizothecium</taxon>
    </lineage>
</organism>
<keyword evidence="9" id="KW-1185">Reference proteome</keyword>
<evidence type="ECO:0000256" key="2">
    <source>
        <dbReference type="ARBA" id="ARBA00022645"/>
    </source>
</evidence>
<feature type="chain" id="PRO_5041390853" evidence="7">
    <location>
        <begin position="18"/>
        <end position="648"/>
    </location>
</feature>
<keyword evidence="3" id="KW-0645">Protease</keyword>
<comment type="caution">
    <text evidence="8">The sequence shown here is derived from an EMBL/GenBank/DDBJ whole genome shotgun (WGS) entry which is preliminary data.</text>
</comment>
<evidence type="ECO:0000256" key="4">
    <source>
        <dbReference type="ARBA" id="ARBA00022729"/>
    </source>
</evidence>
<dbReference type="PRINTS" id="PR00724">
    <property type="entry name" value="CRBOXYPTASEC"/>
</dbReference>
<dbReference type="EMBL" id="JAUKUD010000001">
    <property type="protein sequence ID" value="KAK0755063.1"/>
    <property type="molecule type" value="Genomic_DNA"/>
</dbReference>
<dbReference type="Proteomes" id="UP001172155">
    <property type="component" value="Unassembled WGS sequence"/>
</dbReference>
<dbReference type="Pfam" id="PF00450">
    <property type="entry name" value="Peptidase_S10"/>
    <property type="match status" value="1"/>
</dbReference>
<comment type="similarity">
    <text evidence="1">Belongs to the peptidase S10 family.</text>
</comment>
<evidence type="ECO:0000256" key="1">
    <source>
        <dbReference type="ARBA" id="ARBA00009431"/>
    </source>
</evidence>
<dbReference type="AlphaFoldDB" id="A0AA40FC42"/>
<keyword evidence="2" id="KW-0121">Carboxypeptidase</keyword>
<evidence type="ECO:0000256" key="5">
    <source>
        <dbReference type="ARBA" id="ARBA00022801"/>
    </source>
</evidence>
<sequence length="648" mass="68906">MRLSLPLTLALAGTGSAQNFVATPKDTKLVPSKNYPGASISYKQTTVCETTPGVKSFSGYVHLPSNLLADVPASYNASLFFWYFQARHDPANAPLSIYIGGGPGTSGMDDSSGFPCKVQPDTNTTVLNDFSWNDKVNMLYIDQPVGAGFSYSTLVNGILNLVSTDPATQFVPVEVPSQFVQTNVTTVGATMSVPDPSQTAMTTMQAARTMWHFAQVWFQEFPEHKTSSPAINIWTVSYGGYFAPAIFAHFERQNDRIADGTLGDPKAKALELGTIGLQNACIDADVQGSFYPEFAYNNTYGIQAITKEIYEQAAHNVTKPGGCRDMIQACRAAGILGDPLETGLNTTVNGICAAASDYCFNVVQGAFTTYSKLQPFDITYTLPTVTPIDYNSPFLNRAWVQAALGVPLNFSLSSPVSPGLFFFGTGDPMRRSLSDLSLLAARGRPIAFVYGDRDYRCNWPGAENVSLSLDHPGAAAFRGAGYAPLQTNETHQAGLVRQAGSVSFSRVFQAGHIVAAYQPEAVLRIFERVVFGKDVATGKRGIEGYVSAGAVDVSGVKNEAPKTQPEPVCLVYSALSTCTENQLEALAMGTAVTKDFVVVEPKAAAAVAGGTGSGDGKKEGGDKSGAGRVTGMSLAAAACWMLVTAMLM</sequence>
<evidence type="ECO:0000313" key="8">
    <source>
        <dbReference type="EMBL" id="KAK0755063.1"/>
    </source>
</evidence>
<dbReference type="Gene3D" id="3.40.50.1820">
    <property type="entry name" value="alpha/beta hydrolase"/>
    <property type="match status" value="1"/>
</dbReference>
<protein>
    <submittedName>
        <fullName evidence="8">Alpha/Beta hydrolase protein</fullName>
    </submittedName>
</protein>
<dbReference type="GO" id="GO:0004185">
    <property type="term" value="F:serine-type carboxypeptidase activity"/>
    <property type="evidence" value="ECO:0007669"/>
    <property type="project" value="InterPro"/>
</dbReference>
<keyword evidence="5 8" id="KW-0378">Hydrolase</keyword>
<dbReference type="SUPFAM" id="SSF53474">
    <property type="entry name" value="alpha/beta-Hydrolases"/>
    <property type="match status" value="1"/>
</dbReference>
<dbReference type="PANTHER" id="PTHR11802">
    <property type="entry name" value="SERINE PROTEASE FAMILY S10 SERINE CARBOXYPEPTIDASE"/>
    <property type="match status" value="1"/>
</dbReference>
<gene>
    <name evidence="8" type="ORF">B0T18DRAFT_52538</name>
</gene>
<dbReference type="InterPro" id="IPR001563">
    <property type="entry name" value="Peptidase_S10"/>
</dbReference>
<evidence type="ECO:0000256" key="3">
    <source>
        <dbReference type="ARBA" id="ARBA00022670"/>
    </source>
</evidence>
<evidence type="ECO:0000256" key="7">
    <source>
        <dbReference type="SAM" id="SignalP"/>
    </source>
</evidence>
<reference evidence="8" key="1">
    <citation type="submission" date="2023-06" db="EMBL/GenBank/DDBJ databases">
        <title>Genome-scale phylogeny and comparative genomics of the fungal order Sordariales.</title>
        <authorList>
            <consortium name="Lawrence Berkeley National Laboratory"/>
            <person name="Hensen N."/>
            <person name="Bonometti L."/>
            <person name="Westerberg I."/>
            <person name="Brannstrom I.O."/>
            <person name="Guillou S."/>
            <person name="Cros-Aarteil S."/>
            <person name="Calhoun S."/>
            <person name="Haridas S."/>
            <person name="Kuo A."/>
            <person name="Mondo S."/>
            <person name="Pangilinan J."/>
            <person name="Riley R."/>
            <person name="LaButti K."/>
            <person name="Andreopoulos B."/>
            <person name="Lipzen A."/>
            <person name="Chen C."/>
            <person name="Yanf M."/>
            <person name="Daum C."/>
            <person name="Ng V."/>
            <person name="Clum A."/>
            <person name="Steindorff A."/>
            <person name="Ohm R."/>
            <person name="Martin F."/>
            <person name="Silar P."/>
            <person name="Natvig D."/>
            <person name="Lalanne C."/>
            <person name="Gautier V."/>
            <person name="Ament-velasquez S.L."/>
            <person name="Kruys A."/>
            <person name="Hutchinson M.I."/>
            <person name="Powell A.J."/>
            <person name="Barry K."/>
            <person name="Miller A.N."/>
            <person name="Grigoriev I.V."/>
            <person name="Debuchy R."/>
            <person name="Gladieux P."/>
            <person name="Thoren M.H."/>
            <person name="Johannesson H."/>
        </authorList>
    </citation>
    <scope>NUCLEOTIDE SEQUENCE</scope>
    <source>
        <strain evidence="8">SMH3187-1</strain>
    </source>
</reference>
<dbReference type="GO" id="GO:0000324">
    <property type="term" value="C:fungal-type vacuole"/>
    <property type="evidence" value="ECO:0007669"/>
    <property type="project" value="TreeGrafter"/>
</dbReference>
<name>A0AA40FC42_9PEZI</name>
<feature type="signal peptide" evidence="7">
    <location>
        <begin position="1"/>
        <end position="17"/>
    </location>
</feature>
<keyword evidence="6" id="KW-0325">Glycoprotein</keyword>
<dbReference type="GO" id="GO:0006508">
    <property type="term" value="P:proteolysis"/>
    <property type="evidence" value="ECO:0007669"/>
    <property type="project" value="UniProtKB-KW"/>
</dbReference>
<keyword evidence="4 7" id="KW-0732">Signal</keyword>
<accession>A0AA40FC42</accession>
<evidence type="ECO:0000256" key="6">
    <source>
        <dbReference type="ARBA" id="ARBA00023180"/>
    </source>
</evidence>
<dbReference type="InterPro" id="IPR029058">
    <property type="entry name" value="AB_hydrolase_fold"/>
</dbReference>
<dbReference type="PANTHER" id="PTHR11802:SF189">
    <property type="entry name" value="CARBOXYPEPTIDASE"/>
    <property type="match status" value="1"/>
</dbReference>
<evidence type="ECO:0000313" key="9">
    <source>
        <dbReference type="Proteomes" id="UP001172155"/>
    </source>
</evidence>
<proteinExistence type="inferred from homology"/>